<feature type="domain" description="ABM" evidence="1">
    <location>
        <begin position="3"/>
        <end position="42"/>
    </location>
</feature>
<name>A0A840J6J2_9PSEU</name>
<accession>A0A840J6J2</accession>
<proteinExistence type="predicted"/>
<dbReference type="InterPro" id="IPR007138">
    <property type="entry name" value="ABM_dom"/>
</dbReference>
<dbReference type="SUPFAM" id="SSF54909">
    <property type="entry name" value="Dimeric alpha+beta barrel"/>
    <property type="match status" value="1"/>
</dbReference>
<keyword evidence="2" id="KW-0503">Monooxygenase</keyword>
<protein>
    <submittedName>
        <fullName evidence="2">Quinol monooxygenase YgiN</fullName>
    </submittedName>
</protein>
<evidence type="ECO:0000313" key="3">
    <source>
        <dbReference type="Proteomes" id="UP000581769"/>
    </source>
</evidence>
<evidence type="ECO:0000259" key="1">
    <source>
        <dbReference type="Pfam" id="PF03992"/>
    </source>
</evidence>
<keyword evidence="2" id="KW-0560">Oxidoreductase</keyword>
<comment type="caution">
    <text evidence="2">The sequence shown here is derived from an EMBL/GenBank/DDBJ whole genome shotgun (WGS) entry which is preliminary data.</text>
</comment>
<dbReference type="AlphaFoldDB" id="A0A840J6J2"/>
<dbReference type="InterPro" id="IPR011008">
    <property type="entry name" value="Dimeric_a/b-barrel"/>
</dbReference>
<organism evidence="2 3">
    <name type="scientific">Amycolatopsis jiangsuensis</name>
    <dbReference type="NCBI Taxonomy" id="1181879"/>
    <lineage>
        <taxon>Bacteria</taxon>
        <taxon>Bacillati</taxon>
        <taxon>Actinomycetota</taxon>
        <taxon>Actinomycetes</taxon>
        <taxon>Pseudonocardiales</taxon>
        <taxon>Pseudonocardiaceae</taxon>
        <taxon>Amycolatopsis</taxon>
    </lineage>
</organism>
<keyword evidence="3" id="KW-1185">Reference proteome</keyword>
<dbReference type="EMBL" id="JACHMG010000001">
    <property type="protein sequence ID" value="MBB4689650.1"/>
    <property type="molecule type" value="Genomic_DNA"/>
</dbReference>
<reference evidence="2 3" key="1">
    <citation type="submission" date="2020-08" db="EMBL/GenBank/DDBJ databases">
        <title>Sequencing the genomes of 1000 actinobacteria strains.</title>
        <authorList>
            <person name="Klenk H.-P."/>
        </authorList>
    </citation>
    <scope>NUCLEOTIDE SEQUENCE [LARGE SCALE GENOMIC DNA]</scope>
    <source>
        <strain evidence="2 3">DSM 45859</strain>
    </source>
</reference>
<dbReference type="Pfam" id="PF03992">
    <property type="entry name" value="ABM"/>
    <property type="match status" value="1"/>
</dbReference>
<dbReference type="Proteomes" id="UP000581769">
    <property type="component" value="Unassembled WGS sequence"/>
</dbReference>
<evidence type="ECO:0000313" key="2">
    <source>
        <dbReference type="EMBL" id="MBB4689650.1"/>
    </source>
</evidence>
<gene>
    <name evidence="2" type="ORF">BJY18_007135</name>
</gene>
<dbReference type="Gene3D" id="3.30.70.100">
    <property type="match status" value="1"/>
</dbReference>
<sequence>MHLDVHQQTDDPTKFVLYEVYTDEEAFRGAHHETPHYDTWRAAAVDLVAAGGHTNIYCTPAFPEDIT</sequence>
<dbReference type="GO" id="GO:0004497">
    <property type="term" value="F:monooxygenase activity"/>
    <property type="evidence" value="ECO:0007669"/>
    <property type="project" value="UniProtKB-KW"/>
</dbReference>